<dbReference type="RefSeq" id="WP_208262751.1">
    <property type="nucleotide sequence ID" value="NZ_JAGEOJ010000027.1"/>
</dbReference>
<protein>
    <submittedName>
        <fullName evidence="1">Uncharacterized protein</fullName>
    </submittedName>
</protein>
<dbReference type="AlphaFoldDB" id="A0A939PKE6"/>
<gene>
    <name evidence="1" type="ORF">J4573_46165</name>
</gene>
<organism evidence="1 2">
    <name type="scientific">Actinomadura barringtoniae</name>
    <dbReference type="NCBI Taxonomy" id="1427535"/>
    <lineage>
        <taxon>Bacteria</taxon>
        <taxon>Bacillati</taxon>
        <taxon>Actinomycetota</taxon>
        <taxon>Actinomycetes</taxon>
        <taxon>Streptosporangiales</taxon>
        <taxon>Thermomonosporaceae</taxon>
        <taxon>Actinomadura</taxon>
    </lineage>
</organism>
<comment type="caution">
    <text evidence="1">The sequence shown here is derived from an EMBL/GenBank/DDBJ whole genome shotgun (WGS) entry which is preliminary data.</text>
</comment>
<evidence type="ECO:0000313" key="1">
    <source>
        <dbReference type="EMBL" id="MBO2454542.1"/>
    </source>
</evidence>
<accession>A0A939PKE6</accession>
<dbReference type="Proteomes" id="UP000669179">
    <property type="component" value="Unassembled WGS sequence"/>
</dbReference>
<reference evidence="1" key="1">
    <citation type="submission" date="2021-03" db="EMBL/GenBank/DDBJ databases">
        <authorList>
            <person name="Kanchanasin P."/>
            <person name="Saeng-In P."/>
            <person name="Phongsopitanun W."/>
            <person name="Yuki M."/>
            <person name="Kudo T."/>
            <person name="Ohkuma M."/>
            <person name="Tanasupawat S."/>
        </authorList>
    </citation>
    <scope>NUCLEOTIDE SEQUENCE</scope>
    <source>
        <strain evidence="1">GKU 128</strain>
    </source>
</reference>
<keyword evidence="2" id="KW-1185">Reference proteome</keyword>
<sequence>MIVRCVRILGTASGKPLKEHPSIQVGAEYPVLEIIASHHGVKFRIFNPKIDHQHKIVGHALWGAGMFEIVSDRIPSSWTAKVHPNGSLILSLPAWHGEEFWDEFFDGEPAAVAAFERGKDLILNEA</sequence>
<proteinExistence type="predicted"/>
<dbReference type="EMBL" id="JAGEOJ010000027">
    <property type="protein sequence ID" value="MBO2454542.1"/>
    <property type="molecule type" value="Genomic_DNA"/>
</dbReference>
<name>A0A939PKE6_9ACTN</name>
<evidence type="ECO:0000313" key="2">
    <source>
        <dbReference type="Proteomes" id="UP000669179"/>
    </source>
</evidence>